<keyword evidence="1" id="KW-0479">Metal-binding</keyword>
<evidence type="ECO:0000256" key="2">
    <source>
        <dbReference type="ARBA" id="ARBA00022833"/>
    </source>
</evidence>
<name>A0A1Y3BB08_EURMA</name>
<dbReference type="GO" id="GO:0046872">
    <property type="term" value="F:metal ion binding"/>
    <property type="evidence" value="ECO:0007669"/>
    <property type="project" value="UniProtKB-KW"/>
</dbReference>
<reference evidence="5 6" key="1">
    <citation type="submission" date="2017-03" db="EMBL/GenBank/DDBJ databases">
        <title>Genome Survey of Euroglyphus maynei.</title>
        <authorList>
            <person name="Arlian L.G."/>
            <person name="Morgan M.S."/>
            <person name="Rider S.D."/>
        </authorList>
    </citation>
    <scope>NUCLEOTIDE SEQUENCE [LARGE SCALE GENOMIC DNA]</scope>
    <source>
        <strain evidence="5">Arlian Lab</strain>
        <tissue evidence="5">Whole body</tissue>
    </source>
</reference>
<dbReference type="PROSITE" id="PS00479">
    <property type="entry name" value="ZF_DAG_PE_1"/>
    <property type="match status" value="1"/>
</dbReference>
<evidence type="ECO:0000313" key="5">
    <source>
        <dbReference type="EMBL" id="OTF78081.1"/>
    </source>
</evidence>
<sequence length="205" mass="23369">MNMERHRTEDMEIHNENEKSGTRRLIVNAIYDSIDHVLPNCFIQLLDQIKLLEGEINCTSQKWSKIWNKIEIPITTDIESVFISQQKRLKELRSPSMKLPLDAMTSYSIGLIDSNRFLKMKSHSPHSFETFSSPLAKCDYCALLIGIRNGLKCSECDIVCHDNCRDCITNHCNRMRSKMMNSSSSSKMVNSNKVVSATSTTTTAN</sequence>
<dbReference type="Gene3D" id="3.30.60.20">
    <property type="match status" value="1"/>
</dbReference>
<dbReference type="EMBL" id="MUJZ01029599">
    <property type="protein sequence ID" value="OTF78081.1"/>
    <property type="molecule type" value="Genomic_DNA"/>
</dbReference>
<proteinExistence type="predicted"/>
<keyword evidence="2" id="KW-0862">Zinc</keyword>
<accession>A0A1Y3BB08</accession>
<feature type="region of interest" description="Disordered" evidence="3">
    <location>
        <begin position="180"/>
        <end position="205"/>
    </location>
</feature>
<dbReference type="InterPro" id="IPR046349">
    <property type="entry name" value="C1-like_sf"/>
</dbReference>
<feature type="non-terminal residue" evidence="5">
    <location>
        <position position="205"/>
    </location>
</feature>
<evidence type="ECO:0000313" key="6">
    <source>
        <dbReference type="Proteomes" id="UP000194236"/>
    </source>
</evidence>
<dbReference type="AlphaFoldDB" id="A0A1Y3BB08"/>
<organism evidence="5 6">
    <name type="scientific">Euroglyphus maynei</name>
    <name type="common">Mayne's house dust mite</name>
    <dbReference type="NCBI Taxonomy" id="6958"/>
    <lineage>
        <taxon>Eukaryota</taxon>
        <taxon>Metazoa</taxon>
        <taxon>Ecdysozoa</taxon>
        <taxon>Arthropoda</taxon>
        <taxon>Chelicerata</taxon>
        <taxon>Arachnida</taxon>
        <taxon>Acari</taxon>
        <taxon>Acariformes</taxon>
        <taxon>Sarcoptiformes</taxon>
        <taxon>Astigmata</taxon>
        <taxon>Psoroptidia</taxon>
        <taxon>Analgoidea</taxon>
        <taxon>Pyroglyphidae</taxon>
        <taxon>Pyroglyphinae</taxon>
        <taxon>Euroglyphus</taxon>
    </lineage>
</organism>
<dbReference type="Pfam" id="PF00130">
    <property type="entry name" value="C1_1"/>
    <property type="match status" value="1"/>
</dbReference>
<dbReference type="SUPFAM" id="SSF57889">
    <property type="entry name" value="Cysteine-rich domain"/>
    <property type="match status" value="1"/>
</dbReference>
<dbReference type="Proteomes" id="UP000194236">
    <property type="component" value="Unassembled WGS sequence"/>
</dbReference>
<protein>
    <recommendedName>
        <fullName evidence="4">Phorbol-ester/DAG-type domain-containing protein</fullName>
    </recommendedName>
</protein>
<dbReference type="PROSITE" id="PS50081">
    <property type="entry name" value="ZF_DAG_PE_2"/>
    <property type="match status" value="1"/>
</dbReference>
<gene>
    <name evidence="5" type="ORF">BLA29_011315</name>
</gene>
<dbReference type="InterPro" id="IPR002219">
    <property type="entry name" value="PKC_DAG/PE"/>
</dbReference>
<evidence type="ECO:0000256" key="3">
    <source>
        <dbReference type="SAM" id="MobiDB-lite"/>
    </source>
</evidence>
<keyword evidence="6" id="KW-1185">Reference proteome</keyword>
<evidence type="ECO:0000259" key="4">
    <source>
        <dbReference type="PROSITE" id="PS50081"/>
    </source>
</evidence>
<comment type="caution">
    <text evidence="5">The sequence shown here is derived from an EMBL/GenBank/DDBJ whole genome shotgun (WGS) entry which is preliminary data.</text>
</comment>
<evidence type="ECO:0000256" key="1">
    <source>
        <dbReference type="ARBA" id="ARBA00022723"/>
    </source>
</evidence>
<dbReference type="SMART" id="SM00109">
    <property type="entry name" value="C1"/>
    <property type="match status" value="1"/>
</dbReference>
<feature type="domain" description="Phorbol-ester/DAG-type" evidence="4">
    <location>
        <begin position="125"/>
        <end position="172"/>
    </location>
</feature>